<proteinExistence type="predicted"/>
<keyword evidence="3" id="KW-0597">Phosphoprotein</keyword>
<dbReference type="Gene3D" id="2.60.40.150">
    <property type="entry name" value="C2 domain"/>
    <property type="match status" value="2"/>
</dbReference>
<dbReference type="PROSITE" id="PS51847">
    <property type="entry name" value="SMP"/>
    <property type="match status" value="1"/>
</dbReference>
<dbReference type="EMBL" id="VXIS01000001">
    <property type="protein sequence ID" value="KAA8915049.1"/>
    <property type="molecule type" value="Genomic_DNA"/>
</dbReference>
<sequence>MATNSDNSIRGSISSSPPNTTTSAASIVNPALSAHPDAPEASQNADSKRLDGHQSPRHNSRPHSGPFYSERHPVPTIQSYWELYPGRSSPPPSPPAHDQEQARTLEHQQRRIEENSEVVTDPITGKEITICDAKYAPPEAAVPSTKEIYPAAQWTLFFEQLRSITVKYIAFVAATFILLNGCLSLPFSLSILVVFGGGVTWWRNIESAWDSFNHCVESDQGKQKMRVAGVKGNESVEWLNGVISKLWPQVNPEIFGPMVDLLEDVMQNSIPSIVTNVKVVNVGQGSTPVRVLSIRWLDEDNENDRKAADTEHGATDRLNEQEQEGEWASLEVAFSYRALPSSASASSKAKNANLLVHFYMGMNGLFGTPFPVWVELRGVMGTCRMKIQLIPNPPFVKLGTFTLLGMPKIEIAAVPMNRRFLNVMNLPVISDFIYSSIRAAAREFVAPLNYTLDLGKILSGDDTKKRLVAIGALVVHIHSASGVKAADINGKSDCYVTLSYSKLRKPLWSTRIIFSELNPVWDETAVLLLDDQEVKAAEKLSCELWDSDRFTADDILGRTAVDVGHLVRQPGKVFERVDNLMGLKEGSEMPGTVKWSIAYYGIRRLDQKLETDGADERVPPDLRHRLPGISNKPPPKHEPDVTTIPPDPAYPSGILSVQIHKIVGLERHIVSGSKGSSGIRRGESQTTHEEEEGQNLPSGYCSIILDYQKIYKTRVKPMTSKPFFSTVTERFVRDYTKTKLMICVRDSRLREEDPILGVVDLNLGEVFKNCSQISRFYPLCGGIGYGKISISLLFRSIDTKLPKEMLSTDIGSIEIVSSTISSSKITDPDVQKADVIKFATPLIKKKAVKSPEGNGWCPVHNTKGSTGFRLGVRHRHSSPLILYFNRDSKFRHGKTLAGAILWLKEIPDGEDVAISLPVYRCDKLEQFMQNSGTPHGIQVGTVDLVVHFHRGLGHSHRRAAAVEKDFRDVIEAAACVEHIRGEGLEKWVSSDNDATDTEDEGSASTPPRPVSSDSQSSSKGTLGHLKEKIAKKREERKELHRMERGAMQWKTTRTLAWMGGGIKEKGQEIIGALKKEPSKPAIETEAPTG</sequence>
<feature type="transmembrane region" description="Helical" evidence="12">
    <location>
        <begin position="169"/>
        <end position="202"/>
    </location>
</feature>
<feature type="compositionally biased region" description="Basic and acidic residues" evidence="11">
    <location>
        <begin position="1024"/>
        <end position="1044"/>
    </location>
</feature>
<dbReference type="CDD" id="cd21676">
    <property type="entry name" value="SMP_Mug190"/>
    <property type="match status" value="1"/>
</dbReference>
<evidence type="ECO:0000259" key="13">
    <source>
        <dbReference type="PROSITE" id="PS50004"/>
    </source>
</evidence>
<dbReference type="CDD" id="cd04041">
    <property type="entry name" value="C2A_fungal"/>
    <property type="match status" value="1"/>
</dbReference>
<evidence type="ECO:0000256" key="9">
    <source>
        <dbReference type="ARBA" id="ARBA00023121"/>
    </source>
</evidence>
<feature type="domain" description="C2" evidence="13">
    <location>
        <begin position="635"/>
        <end position="777"/>
    </location>
</feature>
<keyword evidence="6" id="KW-0256">Endoplasmic reticulum</keyword>
<dbReference type="SMART" id="SM00239">
    <property type="entry name" value="C2"/>
    <property type="match status" value="2"/>
</dbReference>
<evidence type="ECO:0000256" key="3">
    <source>
        <dbReference type="ARBA" id="ARBA00022553"/>
    </source>
</evidence>
<keyword evidence="5" id="KW-0677">Repeat</keyword>
<evidence type="ECO:0000256" key="6">
    <source>
        <dbReference type="ARBA" id="ARBA00022824"/>
    </source>
</evidence>
<protein>
    <recommendedName>
        <fullName evidence="17">C2 domain-containing protein</fullName>
    </recommendedName>
</protein>
<evidence type="ECO:0000313" key="15">
    <source>
        <dbReference type="EMBL" id="KAA8915049.1"/>
    </source>
</evidence>
<dbReference type="GO" id="GO:0006869">
    <property type="term" value="P:lipid transport"/>
    <property type="evidence" value="ECO:0007669"/>
    <property type="project" value="UniProtKB-KW"/>
</dbReference>
<evidence type="ECO:0000313" key="16">
    <source>
        <dbReference type="Proteomes" id="UP000326924"/>
    </source>
</evidence>
<dbReference type="InParanoid" id="A0A5J5FCV8"/>
<dbReference type="InterPro" id="IPR000008">
    <property type="entry name" value="C2_dom"/>
</dbReference>
<dbReference type="InterPro" id="IPR037765">
    <property type="entry name" value="C2B_Tricalbin"/>
</dbReference>
<feature type="region of interest" description="Disordered" evidence="11">
    <location>
        <begin position="673"/>
        <end position="695"/>
    </location>
</feature>
<comment type="caution">
    <text evidence="15">The sequence shown here is derived from an EMBL/GenBank/DDBJ whole genome shotgun (WGS) entry which is preliminary data.</text>
</comment>
<dbReference type="InterPro" id="IPR035892">
    <property type="entry name" value="C2_domain_sf"/>
</dbReference>
<feature type="domain" description="SMP-LTD" evidence="14">
    <location>
        <begin position="232"/>
        <end position="455"/>
    </location>
</feature>
<evidence type="ECO:0000256" key="5">
    <source>
        <dbReference type="ARBA" id="ARBA00022737"/>
    </source>
</evidence>
<dbReference type="PANTHER" id="PTHR47348">
    <property type="entry name" value="MEIOTICALLY UP-REGULATED GENE 190 PROTEIN"/>
    <property type="match status" value="1"/>
</dbReference>
<dbReference type="InterPro" id="IPR031468">
    <property type="entry name" value="SMP_LBD"/>
</dbReference>
<feature type="compositionally biased region" description="Low complexity" evidence="11">
    <location>
        <begin position="1"/>
        <end position="27"/>
    </location>
</feature>
<organism evidence="15 16">
    <name type="scientific">Sphaerosporella brunnea</name>
    <dbReference type="NCBI Taxonomy" id="1250544"/>
    <lineage>
        <taxon>Eukaryota</taxon>
        <taxon>Fungi</taxon>
        <taxon>Dikarya</taxon>
        <taxon>Ascomycota</taxon>
        <taxon>Pezizomycotina</taxon>
        <taxon>Pezizomycetes</taxon>
        <taxon>Pezizales</taxon>
        <taxon>Pyronemataceae</taxon>
        <taxon>Sphaerosporella</taxon>
    </lineage>
</organism>
<feature type="compositionally biased region" description="Basic and acidic residues" evidence="11">
    <location>
        <begin position="97"/>
        <end position="114"/>
    </location>
</feature>
<evidence type="ECO:0000256" key="12">
    <source>
        <dbReference type="SAM" id="Phobius"/>
    </source>
</evidence>
<keyword evidence="7 12" id="KW-1133">Transmembrane helix</keyword>
<feature type="region of interest" description="Disordered" evidence="11">
    <location>
        <begin position="1"/>
        <end position="116"/>
    </location>
</feature>
<keyword evidence="16" id="KW-1185">Reference proteome</keyword>
<dbReference type="PROSITE" id="PS50004">
    <property type="entry name" value="C2"/>
    <property type="match status" value="2"/>
</dbReference>
<dbReference type="Pfam" id="PF00168">
    <property type="entry name" value="C2"/>
    <property type="match status" value="2"/>
</dbReference>
<keyword evidence="4 12" id="KW-0812">Transmembrane</keyword>
<evidence type="ECO:0000256" key="8">
    <source>
        <dbReference type="ARBA" id="ARBA00023055"/>
    </source>
</evidence>
<dbReference type="GO" id="GO:0005789">
    <property type="term" value="C:endoplasmic reticulum membrane"/>
    <property type="evidence" value="ECO:0007669"/>
    <property type="project" value="UniProtKB-SubCell"/>
</dbReference>
<reference evidence="15 16" key="1">
    <citation type="submission" date="2019-09" db="EMBL/GenBank/DDBJ databases">
        <title>Draft genome of the ectomycorrhizal ascomycete Sphaerosporella brunnea.</title>
        <authorList>
            <consortium name="DOE Joint Genome Institute"/>
            <person name="Benucci G.M."/>
            <person name="Marozzi G."/>
            <person name="Antonielli L."/>
            <person name="Sanchez S."/>
            <person name="Marco P."/>
            <person name="Wang X."/>
            <person name="Falini L.B."/>
            <person name="Barry K."/>
            <person name="Haridas S."/>
            <person name="Lipzen A."/>
            <person name="Labutti K."/>
            <person name="Grigoriev I.V."/>
            <person name="Murat C."/>
            <person name="Martin F."/>
            <person name="Albertini E."/>
            <person name="Donnini D."/>
            <person name="Bonito G."/>
        </authorList>
    </citation>
    <scope>NUCLEOTIDE SEQUENCE [LARGE SCALE GENOMIC DNA]</scope>
    <source>
        <strain evidence="15 16">Sb_GMNB300</strain>
    </source>
</reference>
<dbReference type="AlphaFoldDB" id="A0A5J5FCV8"/>
<dbReference type="Pfam" id="PF25331">
    <property type="entry name" value="C2_Mug190_3rd"/>
    <property type="match status" value="1"/>
</dbReference>
<feature type="region of interest" description="Disordered" evidence="11">
    <location>
        <begin position="303"/>
        <end position="322"/>
    </location>
</feature>
<feature type="domain" description="C2" evidence="13">
    <location>
        <begin position="453"/>
        <end position="578"/>
    </location>
</feature>
<keyword evidence="10 12" id="KW-0472">Membrane</keyword>
<feature type="region of interest" description="Disordered" evidence="11">
    <location>
        <begin position="987"/>
        <end position="1052"/>
    </location>
</feature>
<dbReference type="PANTHER" id="PTHR47348:SF3">
    <property type="entry name" value="MEIOTICALLY UP-REGULATED GENE 190 PROTEIN"/>
    <property type="match status" value="1"/>
</dbReference>
<dbReference type="Proteomes" id="UP000326924">
    <property type="component" value="Unassembled WGS sequence"/>
</dbReference>
<evidence type="ECO:0000256" key="10">
    <source>
        <dbReference type="ARBA" id="ARBA00023136"/>
    </source>
</evidence>
<feature type="region of interest" description="Disordered" evidence="11">
    <location>
        <begin position="612"/>
        <end position="643"/>
    </location>
</feature>
<evidence type="ECO:0000256" key="11">
    <source>
        <dbReference type="SAM" id="MobiDB-lite"/>
    </source>
</evidence>
<dbReference type="Pfam" id="PF25669">
    <property type="entry name" value="SMP_MUG190-like"/>
    <property type="match status" value="1"/>
</dbReference>
<accession>A0A5J5FCV8</accession>
<keyword evidence="8" id="KW-0445">Lipid transport</keyword>
<dbReference type="InterPro" id="IPR037767">
    <property type="entry name" value="C2A_Mug190-like"/>
</dbReference>
<keyword evidence="9" id="KW-0446">Lipid-binding</keyword>
<evidence type="ECO:0000259" key="14">
    <source>
        <dbReference type="PROSITE" id="PS51847"/>
    </source>
</evidence>
<dbReference type="SUPFAM" id="SSF49562">
    <property type="entry name" value="C2 domain (Calcium/lipid-binding domain, CaLB)"/>
    <property type="match status" value="2"/>
</dbReference>
<feature type="compositionally biased region" description="Basic and acidic residues" evidence="11">
    <location>
        <begin position="612"/>
        <end position="624"/>
    </location>
</feature>
<evidence type="ECO:0008006" key="17">
    <source>
        <dbReference type="Google" id="ProtNLM"/>
    </source>
</evidence>
<evidence type="ECO:0000256" key="2">
    <source>
        <dbReference type="ARBA" id="ARBA00022448"/>
    </source>
</evidence>
<keyword evidence="2" id="KW-0813">Transport</keyword>
<dbReference type="GO" id="GO:0008289">
    <property type="term" value="F:lipid binding"/>
    <property type="evidence" value="ECO:0007669"/>
    <property type="project" value="UniProtKB-KW"/>
</dbReference>
<feature type="compositionally biased region" description="Basic and acidic residues" evidence="11">
    <location>
        <begin position="303"/>
        <end position="320"/>
    </location>
</feature>
<evidence type="ECO:0000256" key="4">
    <source>
        <dbReference type="ARBA" id="ARBA00022692"/>
    </source>
</evidence>
<dbReference type="GO" id="GO:0061817">
    <property type="term" value="P:endoplasmic reticulum-plasma membrane tethering"/>
    <property type="evidence" value="ECO:0007669"/>
    <property type="project" value="InterPro"/>
</dbReference>
<dbReference type="CDD" id="cd04052">
    <property type="entry name" value="C2B_Tricalbin-like"/>
    <property type="match status" value="1"/>
</dbReference>
<dbReference type="OrthoDB" id="419768at2759"/>
<gene>
    <name evidence="15" type="ORF">FN846DRAFT_924657</name>
</gene>
<evidence type="ECO:0000256" key="7">
    <source>
        <dbReference type="ARBA" id="ARBA00022989"/>
    </source>
</evidence>
<name>A0A5J5FCV8_9PEZI</name>
<comment type="subcellular location">
    <subcellularLocation>
        <location evidence="1">Endoplasmic reticulum membrane</location>
    </subcellularLocation>
</comment>
<dbReference type="InterPro" id="IPR057349">
    <property type="entry name" value="C2_Mug190_3rd"/>
</dbReference>
<evidence type="ECO:0000256" key="1">
    <source>
        <dbReference type="ARBA" id="ARBA00004586"/>
    </source>
</evidence>